<gene>
    <name evidence="2" type="ORF">PQU94_07400</name>
</gene>
<sequence length="126" mass="14061">MKRSREAGAETGRDPKADTAPVEYVIGLVSGVTGVPLSDIWATHRKDARTARARQLSMYLISVAWQWPLYRIGAAFGRDRTTVGHACRRIEDLRDDRQWDEQIERLEACLQEIPAGLALSGGRAAR</sequence>
<dbReference type="CDD" id="cd06571">
    <property type="entry name" value="Bac_DnaA_C"/>
    <property type="match status" value="1"/>
</dbReference>
<name>A0ABT5IDU1_9CAUL</name>
<protein>
    <submittedName>
        <fullName evidence="2">Helix-turn-helix domain-containing protein</fullName>
    </submittedName>
</protein>
<dbReference type="Gene3D" id="1.10.1750.10">
    <property type="match status" value="1"/>
</dbReference>
<evidence type="ECO:0000259" key="1">
    <source>
        <dbReference type="SMART" id="SM00760"/>
    </source>
</evidence>
<dbReference type="Pfam" id="PF08299">
    <property type="entry name" value="Bac_DnaA_C"/>
    <property type="match status" value="1"/>
</dbReference>
<dbReference type="Proteomes" id="UP001216595">
    <property type="component" value="Unassembled WGS sequence"/>
</dbReference>
<dbReference type="SUPFAM" id="SSF48295">
    <property type="entry name" value="TrpR-like"/>
    <property type="match status" value="1"/>
</dbReference>
<comment type="caution">
    <text evidence="2">The sequence shown here is derived from an EMBL/GenBank/DDBJ whole genome shotgun (WGS) entry which is preliminary data.</text>
</comment>
<organism evidence="2 3">
    <name type="scientific">Asticcacaulis currens</name>
    <dbReference type="NCBI Taxonomy" id="2984210"/>
    <lineage>
        <taxon>Bacteria</taxon>
        <taxon>Pseudomonadati</taxon>
        <taxon>Pseudomonadota</taxon>
        <taxon>Alphaproteobacteria</taxon>
        <taxon>Caulobacterales</taxon>
        <taxon>Caulobacteraceae</taxon>
        <taxon>Asticcacaulis</taxon>
    </lineage>
</organism>
<dbReference type="InterPro" id="IPR010921">
    <property type="entry name" value="Trp_repressor/repl_initiator"/>
</dbReference>
<dbReference type="RefSeq" id="WP_272740822.1">
    <property type="nucleotide sequence ID" value="NZ_JAQQKW010000003.1"/>
</dbReference>
<evidence type="ECO:0000313" key="2">
    <source>
        <dbReference type="EMBL" id="MDC7694108.1"/>
    </source>
</evidence>
<reference evidence="2 3" key="1">
    <citation type="submission" date="2023-01" db="EMBL/GenBank/DDBJ databases">
        <title>Novel species of the genus Asticcacaulis isolated from rivers.</title>
        <authorList>
            <person name="Lu H."/>
        </authorList>
    </citation>
    <scope>NUCLEOTIDE SEQUENCE [LARGE SCALE GENOMIC DNA]</scope>
    <source>
        <strain evidence="2 3">DXS10W</strain>
    </source>
</reference>
<feature type="domain" description="Chromosomal replication initiator DnaA C-terminal" evidence="1">
    <location>
        <begin position="21"/>
        <end position="90"/>
    </location>
</feature>
<keyword evidence="3" id="KW-1185">Reference proteome</keyword>
<proteinExistence type="predicted"/>
<dbReference type="SMART" id="SM00760">
    <property type="entry name" value="Bac_DnaA_C"/>
    <property type="match status" value="1"/>
</dbReference>
<evidence type="ECO:0000313" key="3">
    <source>
        <dbReference type="Proteomes" id="UP001216595"/>
    </source>
</evidence>
<dbReference type="EMBL" id="JAQQKW010000003">
    <property type="protein sequence ID" value="MDC7694108.1"/>
    <property type="molecule type" value="Genomic_DNA"/>
</dbReference>
<accession>A0ABT5IDU1</accession>
<dbReference type="InterPro" id="IPR013159">
    <property type="entry name" value="DnaA_C"/>
</dbReference>